<proteinExistence type="predicted"/>
<sequence length="28" mass="3412">MWKPTKKKEKNQKSFVKMVVCLELNVKF</sequence>
<evidence type="ECO:0000313" key="1">
    <source>
        <dbReference type="EMBL" id="MBX67072.1"/>
    </source>
</evidence>
<name>A0A2P2QJA4_RHIMU</name>
<organism evidence="1">
    <name type="scientific">Rhizophora mucronata</name>
    <name type="common">Asiatic mangrove</name>
    <dbReference type="NCBI Taxonomy" id="61149"/>
    <lineage>
        <taxon>Eukaryota</taxon>
        <taxon>Viridiplantae</taxon>
        <taxon>Streptophyta</taxon>
        <taxon>Embryophyta</taxon>
        <taxon>Tracheophyta</taxon>
        <taxon>Spermatophyta</taxon>
        <taxon>Magnoliopsida</taxon>
        <taxon>eudicotyledons</taxon>
        <taxon>Gunneridae</taxon>
        <taxon>Pentapetalae</taxon>
        <taxon>rosids</taxon>
        <taxon>fabids</taxon>
        <taxon>Malpighiales</taxon>
        <taxon>Rhizophoraceae</taxon>
        <taxon>Rhizophora</taxon>
    </lineage>
</organism>
<dbReference type="AlphaFoldDB" id="A0A2P2QJA4"/>
<protein>
    <submittedName>
        <fullName evidence="1">Uncharacterized protein</fullName>
    </submittedName>
</protein>
<dbReference type="EMBL" id="GGEC01086588">
    <property type="protein sequence ID" value="MBX67072.1"/>
    <property type="molecule type" value="Transcribed_RNA"/>
</dbReference>
<accession>A0A2P2QJA4</accession>
<reference evidence="1" key="1">
    <citation type="submission" date="2018-02" db="EMBL/GenBank/DDBJ databases">
        <title>Rhizophora mucronata_Transcriptome.</title>
        <authorList>
            <person name="Meera S.P."/>
            <person name="Sreeshan A."/>
            <person name="Augustine A."/>
        </authorList>
    </citation>
    <scope>NUCLEOTIDE SEQUENCE</scope>
    <source>
        <tissue evidence="1">Leaf</tissue>
    </source>
</reference>